<sequence length="524" mass="58549">MGKLLQVSILFIVCSLMISGSINQLFAQTSNEGILSIQPNTVVSSLFNFDNKSNATLINDGDLYLFANLNNDGTVTFTEGGEGLTRFVSSNSIQQIMGTNLSRLNNVLFDNPSDQNAFHLFGNISVSGVSRFIRGIVVSDGFGGLMLFERDGSHAQTSDISHVDGYVGRRGDQVFSFPIGDAGFFRFAGISAPGSNSSVYRAKYFFEDPDRLYPRDQKPVRMELINDAEYWELHRDEGSEEVNLTLSWRDVTTPAFILGDVNRLVIAHWNQSNEEWENLGGDVSLNAQTVTTPVVLANYGVFTLAVMSSNMTNLAVEKTSFGVSIWEGDVFEYEIRVQNNSEVDATEVVIVDNLPLGVSFQGYEVETAFGLMEYSMNNIGQTLTWSVPLFMAGDEMIIKLRVKADRAGTIINYAEVVSREEDEDPIDNEDTDENRIREFFIPNVITPNGDRTNQTFEIKGLGRFASNELVIFNRYGDHVFESKDYQNNWSAEGLPAGTYFYVMTVVEDNGQEKKFQGWIQVIKE</sequence>
<evidence type="ECO:0000313" key="3">
    <source>
        <dbReference type="Proteomes" id="UP001595766"/>
    </source>
</evidence>
<protein>
    <submittedName>
        <fullName evidence="2">Gliding motility-associated C-terminal domain-containing protein</fullName>
    </submittedName>
</protein>
<comment type="caution">
    <text evidence="2">The sequence shown here is derived from an EMBL/GenBank/DDBJ whole genome shotgun (WGS) entry which is preliminary data.</text>
</comment>
<gene>
    <name evidence="2" type="ORF">ACFOUP_17320</name>
</gene>
<dbReference type="EMBL" id="JBHSAV010000092">
    <property type="protein sequence ID" value="MFC3978149.1"/>
    <property type="molecule type" value="Genomic_DNA"/>
</dbReference>
<dbReference type="Proteomes" id="UP001595766">
    <property type="component" value="Unassembled WGS sequence"/>
</dbReference>
<dbReference type="RefSeq" id="WP_241296073.1">
    <property type="nucleotide sequence ID" value="NZ_JAKZGR010000012.1"/>
</dbReference>
<evidence type="ECO:0000259" key="1">
    <source>
        <dbReference type="Pfam" id="PF01345"/>
    </source>
</evidence>
<dbReference type="Gene3D" id="2.60.40.1170">
    <property type="entry name" value="Mu homology domain, subdomain B"/>
    <property type="match status" value="1"/>
</dbReference>
<dbReference type="InterPro" id="IPR001434">
    <property type="entry name" value="OmcB-like_DUF11"/>
</dbReference>
<dbReference type="NCBIfam" id="TIGR04131">
    <property type="entry name" value="Bac_Flav_CTERM"/>
    <property type="match status" value="1"/>
</dbReference>
<dbReference type="Pfam" id="PF01345">
    <property type="entry name" value="DUF11"/>
    <property type="match status" value="1"/>
</dbReference>
<dbReference type="InterPro" id="IPR047589">
    <property type="entry name" value="DUF11_rpt"/>
</dbReference>
<reference evidence="3" key="1">
    <citation type="journal article" date="2019" name="Int. J. Syst. Evol. Microbiol.">
        <title>The Global Catalogue of Microorganisms (GCM) 10K type strain sequencing project: providing services to taxonomists for standard genome sequencing and annotation.</title>
        <authorList>
            <consortium name="The Broad Institute Genomics Platform"/>
            <consortium name="The Broad Institute Genome Sequencing Center for Infectious Disease"/>
            <person name="Wu L."/>
            <person name="Ma J."/>
        </authorList>
    </citation>
    <scope>NUCLEOTIDE SEQUENCE [LARGE SCALE GENOMIC DNA]</scope>
    <source>
        <strain evidence="3">CECT 8551</strain>
    </source>
</reference>
<feature type="domain" description="DUF11" evidence="1">
    <location>
        <begin position="314"/>
        <end position="431"/>
    </location>
</feature>
<proteinExistence type="predicted"/>
<evidence type="ECO:0000313" key="2">
    <source>
        <dbReference type="EMBL" id="MFC3978149.1"/>
    </source>
</evidence>
<keyword evidence="3" id="KW-1185">Reference proteome</keyword>
<dbReference type="InterPro" id="IPR026341">
    <property type="entry name" value="T9SS_type_B"/>
</dbReference>
<name>A0ABV8EPE3_9BACT</name>
<dbReference type="Pfam" id="PF13585">
    <property type="entry name" value="CHU_C"/>
    <property type="match status" value="1"/>
</dbReference>
<organism evidence="2 3">
    <name type="scientific">Belliella kenyensis</name>
    <dbReference type="NCBI Taxonomy" id="1472724"/>
    <lineage>
        <taxon>Bacteria</taxon>
        <taxon>Pseudomonadati</taxon>
        <taxon>Bacteroidota</taxon>
        <taxon>Cytophagia</taxon>
        <taxon>Cytophagales</taxon>
        <taxon>Cyclobacteriaceae</taxon>
        <taxon>Belliella</taxon>
    </lineage>
</organism>
<dbReference type="NCBIfam" id="TIGR01451">
    <property type="entry name" value="B_ant_repeat"/>
    <property type="match status" value="1"/>
</dbReference>
<accession>A0ABV8EPE3</accession>